<comment type="caution">
    <text evidence="2">The sequence shown here is derived from an EMBL/GenBank/DDBJ whole genome shotgun (WGS) entry which is preliminary data.</text>
</comment>
<evidence type="ECO:0000313" key="3">
    <source>
        <dbReference type="Proteomes" id="UP000477543"/>
    </source>
</evidence>
<dbReference type="InterPro" id="IPR046264">
    <property type="entry name" value="DUF6297"/>
</dbReference>
<accession>A0A6L9G3R0</accession>
<name>A0A6L9G3R0_9MICC</name>
<feature type="transmembrane region" description="Helical" evidence="1">
    <location>
        <begin position="238"/>
        <end position="257"/>
    </location>
</feature>
<evidence type="ECO:0000313" key="2">
    <source>
        <dbReference type="EMBL" id="NAZ15918.1"/>
    </source>
</evidence>
<feature type="transmembrane region" description="Helical" evidence="1">
    <location>
        <begin position="459"/>
        <end position="478"/>
    </location>
</feature>
<protein>
    <submittedName>
        <fullName evidence="2">Uncharacterized protein</fullName>
    </submittedName>
</protein>
<feature type="transmembrane region" description="Helical" evidence="1">
    <location>
        <begin position="395"/>
        <end position="415"/>
    </location>
</feature>
<dbReference type="Proteomes" id="UP000477543">
    <property type="component" value="Unassembled WGS sequence"/>
</dbReference>
<feature type="transmembrane region" description="Helical" evidence="1">
    <location>
        <begin position="83"/>
        <end position="102"/>
    </location>
</feature>
<keyword evidence="1" id="KW-0472">Membrane</keyword>
<feature type="transmembrane region" description="Helical" evidence="1">
    <location>
        <begin position="331"/>
        <end position="349"/>
    </location>
</feature>
<feature type="transmembrane region" description="Helical" evidence="1">
    <location>
        <begin position="427"/>
        <end position="447"/>
    </location>
</feature>
<feature type="transmembrane region" description="Helical" evidence="1">
    <location>
        <begin position="197"/>
        <end position="218"/>
    </location>
</feature>
<feature type="transmembrane region" description="Helical" evidence="1">
    <location>
        <begin position="490"/>
        <end position="514"/>
    </location>
</feature>
<dbReference type="AlphaFoldDB" id="A0A6L9G3R0"/>
<sequence length="522" mass="54779">MNASPGLPSATSYDPREILRRVRSARSFSERFDSFSDIYVWVLAAIVALTYLASALYGTIFVLLGEGVPHLELASARWSLDAVVLFLLPVLLLLVFRLMLYLGPNAVGPQQADWWLPLPADRRVLLLPAWRRALGLGAAAGIFLGLLWALALFALTGTSSPPLLLWAVGFFALAGLGSAAAAGVLQGAGRQQAARRFCSAGLRVLAASYVLLWAAQLFGMGAADAGQVAWQQSLLEVGLWMILCSGALAAAVPCILWSSRRLAGTPGAALREGGLRQQQLAGAIMQADARGVQLDAGRRRNRGSGRLARGLPVALTVIVLRCVRGGYWKPALGFSAAILVLLLSVRAAANPLALAGALAILLVVLGTSLAEVLRPTATQPELGLMLGVARSQMERAMTVVAVGLSLAVLGFWSLGLWGIGALVEATWWAWAAAVLFAALGLASAGLAHARRAERDWEEIFAGAANEMSLAAVLIQQAWTLLRAAASGAALYVLILAPAAAVPWGIWAVCLLSAAPSLKKIAG</sequence>
<organism evidence="2 3">
    <name type="scientific">Glutamicibacter soli</name>
    <dbReference type="NCBI Taxonomy" id="453836"/>
    <lineage>
        <taxon>Bacteria</taxon>
        <taxon>Bacillati</taxon>
        <taxon>Actinomycetota</taxon>
        <taxon>Actinomycetes</taxon>
        <taxon>Micrococcales</taxon>
        <taxon>Micrococcaceae</taxon>
        <taxon>Glutamicibacter</taxon>
    </lineage>
</organism>
<feature type="transmembrane region" description="Helical" evidence="1">
    <location>
        <begin position="355"/>
        <end position="374"/>
    </location>
</feature>
<feature type="transmembrane region" description="Helical" evidence="1">
    <location>
        <begin position="38"/>
        <end position="63"/>
    </location>
</feature>
<dbReference type="RefSeq" id="WP_161448447.1">
    <property type="nucleotide sequence ID" value="NZ_WYDN01000005.1"/>
</dbReference>
<proteinExistence type="predicted"/>
<reference evidence="2 3" key="1">
    <citation type="submission" date="2020-01" db="EMBL/GenBank/DDBJ databases">
        <title>Glutamicibacter soli M275.</title>
        <authorList>
            <person name="Meng X."/>
        </authorList>
    </citation>
    <scope>NUCLEOTIDE SEQUENCE [LARGE SCALE GENOMIC DNA]</scope>
    <source>
        <strain evidence="2 3">M275</strain>
    </source>
</reference>
<evidence type="ECO:0000256" key="1">
    <source>
        <dbReference type="SAM" id="Phobius"/>
    </source>
</evidence>
<gene>
    <name evidence="2" type="ORF">GT020_07535</name>
</gene>
<feature type="transmembrane region" description="Helical" evidence="1">
    <location>
        <begin position="133"/>
        <end position="157"/>
    </location>
</feature>
<keyword evidence="1" id="KW-1133">Transmembrane helix</keyword>
<feature type="transmembrane region" description="Helical" evidence="1">
    <location>
        <begin position="163"/>
        <end position="185"/>
    </location>
</feature>
<dbReference type="Pfam" id="PF19814">
    <property type="entry name" value="DUF6297"/>
    <property type="match status" value="1"/>
</dbReference>
<dbReference type="EMBL" id="WYDN01000005">
    <property type="protein sequence ID" value="NAZ15918.1"/>
    <property type="molecule type" value="Genomic_DNA"/>
</dbReference>
<keyword evidence="1" id="KW-0812">Transmembrane</keyword>